<comment type="subcellular location">
    <subcellularLocation>
        <location evidence="1">Cell membrane</location>
        <topology evidence="1">Multi-pass membrane protein</topology>
    </subcellularLocation>
</comment>
<dbReference type="InterPro" id="IPR001851">
    <property type="entry name" value="ABC_transp_permease"/>
</dbReference>
<dbReference type="EMBL" id="CP074133">
    <property type="protein sequence ID" value="QUX22015.1"/>
    <property type="molecule type" value="Genomic_DNA"/>
</dbReference>
<proteinExistence type="predicted"/>
<keyword evidence="4 7" id="KW-1133">Transmembrane helix</keyword>
<organism evidence="8 9">
    <name type="scientific">Nocardiopsis changdeensis</name>
    <dbReference type="NCBI Taxonomy" id="2831969"/>
    <lineage>
        <taxon>Bacteria</taxon>
        <taxon>Bacillati</taxon>
        <taxon>Actinomycetota</taxon>
        <taxon>Actinomycetes</taxon>
        <taxon>Streptosporangiales</taxon>
        <taxon>Nocardiopsidaceae</taxon>
        <taxon>Nocardiopsis</taxon>
    </lineage>
</organism>
<feature type="transmembrane region" description="Helical" evidence="7">
    <location>
        <begin position="246"/>
        <end position="266"/>
    </location>
</feature>
<evidence type="ECO:0000256" key="5">
    <source>
        <dbReference type="ARBA" id="ARBA00023136"/>
    </source>
</evidence>
<feature type="transmembrane region" description="Helical" evidence="7">
    <location>
        <begin position="326"/>
        <end position="345"/>
    </location>
</feature>
<evidence type="ECO:0000313" key="9">
    <source>
        <dbReference type="Proteomes" id="UP000676079"/>
    </source>
</evidence>
<accession>A0ABX8BJV5</accession>
<keyword evidence="9" id="KW-1185">Reference proteome</keyword>
<dbReference type="CDD" id="cd06580">
    <property type="entry name" value="TM_PBP1_transp_TpRbsC_like"/>
    <property type="match status" value="1"/>
</dbReference>
<protein>
    <submittedName>
        <fullName evidence="8">ABC transporter permease</fullName>
    </submittedName>
</protein>
<gene>
    <name evidence="8" type="ORF">KGD84_27235</name>
</gene>
<feature type="transmembrane region" description="Helical" evidence="7">
    <location>
        <begin position="199"/>
        <end position="217"/>
    </location>
</feature>
<evidence type="ECO:0000256" key="2">
    <source>
        <dbReference type="ARBA" id="ARBA00022475"/>
    </source>
</evidence>
<dbReference type="Proteomes" id="UP000676079">
    <property type="component" value="Chromosome"/>
</dbReference>
<feature type="transmembrane region" description="Helical" evidence="7">
    <location>
        <begin position="299"/>
        <end position="320"/>
    </location>
</feature>
<dbReference type="RefSeq" id="WP_220563239.1">
    <property type="nucleotide sequence ID" value="NZ_CP074133.1"/>
</dbReference>
<reference evidence="8 9" key="1">
    <citation type="submission" date="2021-05" db="EMBL/GenBank/DDBJ databases">
        <title>Direct Submission.</title>
        <authorList>
            <person name="Li K."/>
            <person name="Gao J."/>
        </authorList>
    </citation>
    <scope>NUCLEOTIDE SEQUENCE [LARGE SCALE GENOMIC DNA]</scope>
    <source>
        <strain evidence="8 9">Mg02</strain>
    </source>
</reference>
<evidence type="ECO:0000313" key="8">
    <source>
        <dbReference type="EMBL" id="QUX22015.1"/>
    </source>
</evidence>
<feature type="transmembrane region" description="Helical" evidence="7">
    <location>
        <begin position="272"/>
        <end position="292"/>
    </location>
</feature>
<feature type="compositionally biased region" description="Pro residues" evidence="6">
    <location>
        <begin position="356"/>
        <end position="367"/>
    </location>
</feature>
<feature type="transmembrane region" description="Helical" evidence="7">
    <location>
        <begin position="109"/>
        <end position="136"/>
    </location>
</feature>
<feature type="transmembrane region" description="Helical" evidence="7">
    <location>
        <begin position="53"/>
        <end position="76"/>
    </location>
</feature>
<evidence type="ECO:0000256" key="1">
    <source>
        <dbReference type="ARBA" id="ARBA00004651"/>
    </source>
</evidence>
<keyword evidence="5 7" id="KW-0472">Membrane</keyword>
<keyword evidence="2" id="KW-1003">Cell membrane</keyword>
<evidence type="ECO:0000256" key="7">
    <source>
        <dbReference type="SAM" id="Phobius"/>
    </source>
</evidence>
<evidence type="ECO:0000256" key="6">
    <source>
        <dbReference type="SAM" id="MobiDB-lite"/>
    </source>
</evidence>
<evidence type="ECO:0000256" key="4">
    <source>
        <dbReference type="ARBA" id="ARBA00022989"/>
    </source>
</evidence>
<feature type="region of interest" description="Disordered" evidence="6">
    <location>
        <begin position="350"/>
        <end position="375"/>
    </location>
</feature>
<feature type="transmembrane region" description="Helical" evidence="7">
    <location>
        <begin position="143"/>
        <end position="161"/>
    </location>
</feature>
<dbReference type="PANTHER" id="PTHR47089:SF1">
    <property type="entry name" value="GUANOSINE ABC TRANSPORTER PERMEASE PROTEIN NUPP"/>
    <property type="match status" value="1"/>
</dbReference>
<dbReference type="PANTHER" id="PTHR47089">
    <property type="entry name" value="ABC TRANSPORTER, PERMEASE PROTEIN"/>
    <property type="match status" value="1"/>
</dbReference>
<feature type="transmembrane region" description="Helical" evidence="7">
    <location>
        <begin position="83"/>
        <end position="103"/>
    </location>
</feature>
<dbReference type="Pfam" id="PF02653">
    <property type="entry name" value="BPD_transp_2"/>
    <property type="match status" value="1"/>
</dbReference>
<name>A0ABX8BJV5_9ACTN</name>
<keyword evidence="3 7" id="KW-0812">Transmembrane</keyword>
<sequence>MSPLRPDPRHPLSLGLLCGAGALLFTVLAAAAAGSPPGTTLNALWTSTAGNPFALGAAVNTAAAILLVACGFVIAFRANLVNVGGEGQFALGAVGATAVGVHLPESAPALLALPLVLGAAALGGAAWAAVAAGLLVRRGVNEIITTLLLNFIGLALLMLAVHDERLLRQPVTSAETLPQSEPLVEAARVPLLGLPGSPMTAAAVLALLGAAGTAFLLHRTATGLRLTAVGRGAAASRRLGVSVGRVRFGSLTAAGAFAGLAGGTVVASAPYVLADGIAAGYGFTGLVAGLLARGSMTALVLITLALGLLAAGGIGVQLAAGVPAAISQMTEAVLVLLVAGTALLVRTRPRARRAAGPPPAGPVPSAAPPEKETAR</sequence>
<evidence type="ECO:0000256" key="3">
    <source>
        <dbReference type="ARBA" id="ARBA00022692"/>
    </source>
</evidence>